<feature type="region of interest" description="Disordered" evidence="3">
    <location>
        <begin position="47"/>
        <end position="88"/>
    </location>
</feature>
<dbReference type="Proteomes" id="UP000799441">
    <property type="component" value="Unassembled WGS sequence"/>
</dbReference>
<feature type="binding site" evidence="2">
    <location>
        <begin position="463"/>
        <end position="464"/>
    </location>
    <ligand>
        <name>substrate</name>
    </ligand>
</feature>
<dbReference type="InterPro" id="IPR010569">
    <property type="entry name" value="Myotubularin-like_Pase_dom"/>
</dbReference>
<proteinExistence type="predicted"/>
<accession>A0A9P4Q7P8</accession>
<organism evidence="5 6">
    <name type="scientific">Polychaeton citri CBS 116435</name>
    <dbReference type="NCBI Taxonomy" id="1314669"/>
    <lineage>
        <taxon>Eukaryota</taxon>
        <taxon>Fungi</taxon>
        <taxon>Dikarya</taxon>
        <taxon>Ascomycota</taxon>
        <taxon>Pezizomycotina</taxon>
        <taxon>Dothideomycetes</taxon>
        <taxon>Dothideomycetidae</taxon>
        <taxon>Capnodiales</taxon>
        <taxon>Capnodiaceae</taxon>
        <taxon>Polychaeton</taxon>
    </lineage>
</organism>
<evidence type="ECO:0000256" key="1">
    <source>
        <dbReference type="PIRSR" id="PIRSR630564-1"/>
    </source>
</evidence>
<dbReference type="PANTHER" id="PTHR10807:SF128">
    <property type="entry name" value="PHOSPHATIDYLINOSITOL-3,5-BISPHOSPHATE 3-PHOSPHATASE"/>
    <property type="match status" value="1"/>
</dbReference>
<feature type="region of interest" description="Disordered" evidence="3">
    <location>
        <begin position="824"/>
        <end position="878"/>
    </location>
</feature>
<keyword evidence="6" id="KW-1185">Reference proteome</keyword>
<dbReference type="SUPFAM" id="SSF52799">
    <property type="entry name" value="(Phosphotyrosine protein) phosphatases II"/>
    <property type="match status" value="1"/>
</dbReference>
<dbReference type="AlphaFoldDB" id="A0A9P4Q7P8"/>
<feature type="region of interest" description="Disordered" evidence="3">
    <location>
        <begin position="632"/>
        <end position="671"/>
    </location>
</feature>
<feature type="region of interest" description="Disordered" evidence="3">
    <location>
        <begin position="123"/>
        <end position="176"/>
    </location>
</feature>
<dbReference type="GO" id="GO:0004438">
    <property type="term" value="F:phosphatidylinositol-3-phosphate phosphatase activity"/>
    <property type="evidence" value="ECO:0007669"/>
    <property type="project" value="TreeGrafter"/>
</dbReference>
<dbReference type="InterPro" id="IPR029021">
    <property type="entry name" value="Prot-tyrosine_phosphatase-like"/>
</dbReference>
<feature type="binding site" evidence="2">
    <location>
        <begin position="527"/>
        <end position="533"/>
    </location>
    <ligand>
        <name>substrate</name>
    </ligand>
</feature>
<comment type="caution">
    <text evidence="5">The sequence shown here is derived from an EMBL/GenBank/DDBJ whole genome shotgun (WGS) entry which is preliminary data.</text>
</comment>
<dbReference type="Pfam" id="PF06602">
    <property type="entry name" value="Myotub-related"/>
    <property type="match status" value="1"/>
</dbReference>
<dbReference type="PROSITE" id="PS00383">
    <property type="entry name" value="TYR_PHOSPHATASE_1"/>
    <property type="match status" value="1"/>
</dbReference>
<feature type="active site" description="Phosphocysteine intermediate" evidence="1">
    <location>
        <position position="527"/>
    </location>
</feature>
<dbReference type="GO" id="GO:0016020">
    <property type="term" value="C:membrane"/>
    <property type="evidence" value="ECO:0007669"/>
    <property type="project" value="TreeGrafter"/>
</dbReference>
<feature type="region of interest" description="Disordered" evidence="3">
    <location>
        <begin position="888"/>
        <end position="907"/>
    </location>
</feature>
<feature type="domain" description="Myotubularin phosphatase" evidence="4">
    <location>
        <begin position="246"/>
        <end position="783"/>
    </location>
</feature>
<feature type="compositionally biased region" description="Polar residues" evidence="3">
    <location>
        <begin position="47"/>
        <end position="66"/>
    </location>
</feature>
<sequence length="948" mass="105604">MKAKAQLGPDVAVKNVTLHSQGRREHGVLELFGHHVVFRYIPRVQPSVNGSNSHSRKSASLEQEPSVNEKQEPLEKSSEGGSKRRPMLEKKLHIAYPLINYCLLRPSSSSSSTVRQHDLNVATERLSGNDESLFPPTYGTSSSTRPSTDSSRFASNVASPRAPSPTNDVADAFTSPLSGRQPAIRMRTKDFKFMAFHFHHTAENRSPDESARDVFYKLRSHCCVTKIESLYAFHFDTPREELCYREDIAYDARREFARMGIGGKAAEGPGSAWRVTDINKDFSFSPTYPSVLCVPRAVSDNMLKYGGPFRSKSRIPALDYLHSNGGSITRSSQPMVGLSGKRNPQDERLVTAIFATQTPRPAREESPVVLPVNLTEAVPKDADSEESQRAVDSDTVDDEMSDDELVQPQRRIYGSTRQNYILDARPKVNALANKATGGGIEDINHYMSNNGTTVEKVFLNIANIHVMRASLDKVVDSMSNSDYLDLKPNQDVLRRSGWLGHVAGLLEGAELAARVVGLGGSHVLVHCSDGWDRTAQVAALAQVMLSPYCRTLEGFITLIQKDFISFGHKFRHRNGVECSEKWFEIENERIVPPMSQQGSSNDASAFNNFGAKAFSGAKSWFQNNRNSIFKQQNASRDSLAEDTASRPASPPPPNPLIHSPPEASEKRERKMDEKEVAPIFHQFLDAVYQLLRQNPEVFEFNERFLRRLYYQAYAGQYGEFLFNNEQERSKYAGKTTSVWSHFLARRSEMVNPSFVPKTADPLLFPTRIGYEKALEVRWWAELFGRKDEDMNLPRAEATTAVHGLHNESSLEAADDALVGLADRSDAHSEVREARSTPNLGIKKDSTAPELSTLVLTGNSTLDSGSEMRSRPALNSQETDLEVLAKYTEPNVRAHGDHETKKATKEPLGALDVEDLEPANIKKLAPSQKPVEGRLDFAAFATQNAFIDR</sequence>
<reference evidence="5" key="1">
    <citation type="journal article" date="2020" name="Stud. Mycol.">
        <title>101 Dothideomycetes genomes: a test case for predicting lifestyles and emergence of pathogens.</title>
        <authorList>
            <person name="Haridas S."/>
            <person name="Albert R."/>
            <person name="Binder M."/>
            <person name="Bloem J."/>
            <person name="Labutti K."/>
            <person name="Salamov A."/>
            <person name="Andreopoulos B."/>
            <person name="Baker S."/>
            <person name="Barry K."/>
            <person name="Bills G."/>
            <person name="Bluhm B."/>
            <person name="Cannon C."/>
            <person name="Castanera R."/>
            <person name="Culley D."/>
            <person name="Daum C."/>
            <person name="Ezra D."/>
            <person name="Gonzalez J."/>
            <person name="Henrissat B."/>
            <person name="Kuo A."/>
            <person name="Liang C."/>
            <person name="Lipzen A."/>
            <person name="Lutzoni F."/>
            <person name="Magnuson J."/>
            <person name="Mondo S."/>
            <person name="Nolan M."/>
            <person name="Ohm R."/>
            <person name="Pangilinan J."/>
            <person name="Park H.-J."/>
            <person name="Ramirez L."/>
            <person name="Alfaro M."/>
            <person name="Sun H."/>
            <person name="Tritt A."/>
            <person name="Yoshinaga Y."/>
            <person name="Zwiers L.-H."/>
            <person name="Turgeon B."/>
            <person name="Goodwin S."/>
            <person name="Spatafora J."/>
            <person name="Crous P."/>
            <person name="Grigoriev I."/>
        </authorList>
    </citation>
    <scope>NUCLEOTIDE SEQUENCE</scope>
    <source>
        <strain evidence="5">CBS 116435</strain>
    </source>
</reference>
<evidence type="ECO:0000313" key="6">
    <source>
        <dbReference type="Proteomes" id="UP000799441"/>
    </source>
</evidence>
<dbReference type="PANTHER" id="PTHR10807">
    <property type="entry name" value="MYOTUBULARIN-RELATED"/>
    <property type="match status" value="1"/>
</dbReference>
<evidence type="ECO:0000256" key="3">
    <source>
        <dbReference type="SAM" id="MobiDB-lite"/>
    </source>
</evidence>
<dbReference type="EMBL" id="MU003794">
    <property type="protein sequence ID" value="KAF2721030.1"/>
    <property type="molecule type" value="Genomic_DNA"/>
</dbReference>
<evidence type="ECO:0000313" key="5">
    <source>
        <dbReference type="EMBL" id="KAF2721030.1"/>
    </source>
</evidence>
<evidence type="ECO:0000259" key="4">
    <source>
        <dbReference type="PROSITE" id="PS51339"/>
    </source>
</evidence>
<feature type="compositionally biased region" description="Basic and acidic residues" evidence="3">
    <location>
        <begin position="67"/>
        <end position="88"/>
    </location>
</feature>
<gene>
    <name evidence="5" type="ORF">K431DRAFT_285287</name>
</gene>
<dbReference type="OrthoDB" id="271628at2759"/>
<feature type="region of interest" description="Disordered" evidence="3">
    <location>
        <begin position="376"/>
        <end position="403"/>
    </location>
</feature>
<protein>
    <submittedName>
        <fullName evidence="5">Phosphatases II</fullName>
    </submittedName>
</protein>
<dbReference type="GO" id="GO:0005737">
    <property type="term" value="C:cytoplasm"/>
    <property type="evidence" value="ECO:0007669"/>
    <property type="project" value="TreeGrafter"/>
</dbReference>
<dbReference type="InterPro" id="IPR016130">
    <property type="entry name" value="Tyr_Pase_AS"/>
</dbReference>
<feature type="compositionally biased region" description="Basic and acidic residues" evidence="3">
    <location>
        <begin position="378"/>
        <end position="392"/>
    </location>
</feature>
<feature type="compositionally biased region" description="Polar residues" evidence="3">
    <location>
        <begin position="853"/>
        <end position="863"/>
    </location>
</feature>
<feature type="compositionally biased region" description="Low complexity" evidence="3">
    <location>
        <begin position="140"/>
        <end position="152"/>
    </location>
</feature>
<name>A0A9P4Q7P8_9PEZI</name>
<dbReference type="InterPro" id="IPR030564">
    <property type="entry name" value="Myotubularin"/>
</dbReference>
<dbReference type="PROSITE" id="PS51339">
    <property type="entry name" value="PPASE_MYOTUBULARIN"/>
    <property type="match status" value="1"/>
</dbReference>
<feature type="compositionally biased region" description="Basic and acidic residues" evidence="3">
    <location>
        <begin position="824"/>
        <end position="834"/>
    </location>
</feature>
<evidence type="ECO:0000256" key="2">
    <source>
        <dbReference type="PIRSR" id="PIRSR630564-2"/>
    </source>
</evidence>
<feature type="compositionally biased region" description="Basic and acidic residues" evidence="3">
    <location>
        <begin position="891"/>
        <end position="904"/>
    </location>
</feature>
<feature type="compositionally biased region" description="Acidic residues" evidence="3">
    <location>
        <begin position="394"/>
        <end position="403"/>
    </location>
</feature>
<dbReference type="GO" id="GO:0046856">
    <property type="term" value="P:phosphatidylinositol dephosphorylation"/>
    <property type="evidence" value="ECO:0007669"/>
    <property type="project" value="TreeGrafter"/>
</dbReference>